<evidence type="ECO:0008006" key="4">
    <source>
        <dbReference type="Google" id="ProtNLM"/>
    </source>
</evidence>
<dbReference type="AlphaFoldDB" id="A0AAE1M9N5"/>
<dbReference type="PANTHER" id="PTHR33133">
    <property type="entry name" value="OS08G0107100 PROTEIN-RELATED"/>
    <property type="match status" value="1"/>
</dbReference>
<proteinExistence type="predicted"/>
<keyword evidence="1" id="KW-1133">Transmembrane helix</keyword>
<accession>A0AAE1M9N5</accession>
<feature type="transmembrane region" description="Helical" evidence="1">
    <location>
        <begin position="267"/>
        <end position="289"/>
    </location>
</feature>
<evidence type="ECO:0000256" key="1">
    <source>
        <dbReference type="SAM" id="Phobius"/>
    </source>
</evidence>
<feature type="transmembrane region" description="Helical" evidence="1">
    <location>
        <begin position="34"/>
        <end position="55"/>
    </location>
</feature>
<protein>
    <recommendedName>
        <fullName evidence="4">Transmembrane protein</fullName>
    </recommendedName>
</protein>
<evidence type="ECO:0000313" key="3">
    <source>
        <dbReference type="Proteomes" id="UP001293593"/>
    </source>
</evidence>
<feature type="transmembrane region" description="Helical" evidence="1">
    <location>
        <begin position="178"/>
        <end position="203"/>
    </location>
</feature>
<feature type="transmembrane region" description="Helical" evidence="1">
    <location>
        <begin position="224"/>
        <end position="242"/>
    </location>
</feature>
<sequence length="313" mass="34856">MCGGTKFHGVFCSCVSPFKIVFDSLKIFLRNKRFFFSIFFFISLPLSFFIFSLSLTTYPLLVQIYHLEAVALLASTRVEARHVWHESRDDAIYLLRIKALFSIPCFFLSLVTAVAAVHATALSYNGKVPTLQSAAAAVKQNWKRPSITTIFMYIILLAFAPIQWIFAGMAPTSELRFIAMAVGSGLEVYLMAVLSLGLVVSISEERCGWEAIKVGSGLMAERRFCGWVLSGLLVSVSGLIWGKMKVLMEGQISSTEILSLMSGMEKMGIICIYGAVVVWSYVVTAVFYCECRGRHGIRELEHEEDQETGISMI</sequence>
<name>A0AAE1M9N5_9FABA</name>
<feature type="transmembrane region" description="Helical" evidence="1">
    <location>
        <begin position="145"/>
        <end position="166"/>
    </location>
</feature>
<comment type="caution">
    <text evidence="2">The sequence shown here is derived from an EMBL/GenBank/DDBJ whole genome shotgun (WGS) entry which is preliminary data.</text>
</comment>
<reference evidence="2" key="1">
    <citation type="submission" date="2023-10" db="EMBL/GenBank/DDBJ databases">
        <title>Chromosome-level genome of the transformable northern wattle, Acacia crassicarpa.</title>
        <authorList>
            <person name="Massaro I."/>
            <person name="Sinha N.R."/>
            <person name="Poethig S."/>
            <person name="Leichty A.R."/>
        </authorList>
    </citation>
    <scope>NUCLEOTIDE SEQUENCE</scope>
    <source>
        <strain evidence="2">Acra3RX</strain>
        <tissue evidence="2">Leaf</tissue>
    </source>
</reference>
<keyword evidence="1" id="KW-0472">Membrane</keyword>
<dbReference type="EMBL" id="JAWXYG010000012">
    <property type="protein sequence ID" value="KAK4257620.1"/>
    <property type="molecule type" value="Genomic_DNA"/>
</dbReference>
<keyword evidence="3" id="KW-1185">Reference proteome</keyword>
<dbReference type="PANTHER" id="PTHR33133:SF21">
    <property type="entry name" value="TRANSMEMBRANE PROTEIN"/>
    <property type="match status" value="1"/>
</dbReference>
<keyword evidence="1" id="KW-0812">Transmembrane</keyword>
<feature type="transmembrane region" description="Helical" evidence="1">
    <location>
        <begin position="99"/>
        <end position="124"/>
    </location>
</feature>
<evidence type="ECO:0000313" key="2">
    <source>
        <dbReference type="EMBL" id="KAK4257620.1"/>
    </source>
</evidence>
<dbReference type="Proteomes" id="UP001293593">
    <property type="component" value="Unassembled WGS sequence"/>
</dbReference>
<gene>
    <name evidence="2" type="ORF">QN277_007183</name>
</gene>
<organism evidence="2 3">
    <name type="scientific">Acacia crassicarpa</name>
    <name type="common">northern wattle</name>
    <dbReference type="NCBI Taxonomy" id="499986"/>
    <lineage>
        <taxon>Eukaryota</taxon>
        <taxon>Viridiplantae</taxon>
        <taxon>Streptophyta</taxon>
        <taxon>Embryophyta</taxon>
        <taxon>Tracheophyta</taxon>
        <taxon>Spermatophyta</taxon>
        <taxon>Magnoliopsida</taxon>
        <taxon>eudicotyledons</taxon>
        <taxon>Gunneridae</taxon>
        <taxon>Pentapetalae</taxon>
        <taxon>rosids</taxon>
        <taxon>fabids</taxon>
        <taxon>Fabales</taxon>
        <taxon>Fabaceae</taxon>
        <taxon>Caesalpinioideae</taxon>
        <taxon>mimosoid clade</taxon>
        <taxon>Acacieae</taxon>
        <taxon>Acacia</taxon>
    </lineage>
</organism>